<dbReference type="EMBL" id="FONA01000003">
    <property type="protein sequence ID" value="SFD86011.1"/>
    <property type="molecule type" value="Genomic_DNA"/>
</dbReference>
<dbReference type="STRING" id="385682.SAMN05444380_10350"/>
<proteinExistence type="inferred from homology"/>
<dbReference type="InterPro" id="IPR036390">
    <property type="entry name" value="WH_DNA-bd_sf"/>
</dbReference>
<evidence type="ECO:0000313" key="6">
    <source>
        <dbReference type="EMBL" id="SFD86011.1"/>
    </source>
</evidence>
<dbReference type="Gene3D" id="3.40.190.10">
    <property type="entry name" value="Periplasmic binding protein-like II"/>
    <property type="match status" value="2"/>
</dbReference>
<dbReference type="PANTHER" id="PTHR30126:SF39">
    <property type="entry name" value="HTH-TYPE TRANSCRIPTIONAL REGULATOR CYSL"/>
    <property type="match status" value="1"/>
</dbReference>
<dbReference type="FunFam" id="1.10.10.10:FF:000001">
    <property type="entry name" value="LysR family transcriptional regulator"/>
    <property type="match status" value="1"/>
</dbReference>
<keyword evidence="4" id="KW-0804">Transcription</keyword>
<dbReference type="SUPFAM" id="SSF53850">
    <property type="entry name" value="Periplasmic binding protein-like II"/>
    <property type="match status" value="1"/>
</dbReference>
<dbReference type="FunCoup" id="A0A1I1VSW4">
    <property type="interactions" value="125"/>
</dbReference>
<dbReference type="SUPFAM" id="SSF46785">
    <property type="entry name" value="Winged helix' DNA-binding domain"/>
    <property type="match status" value="1"/>
</dbReference>
<dbReference type="Pfam" id="PF03466">
    <property type="entry name" value="LysR_substrate"/>
    <property type="match status" value="1"/>
</dbReference>
<name>A0A1I1VSW4_9BACT</name>
<dbReference type="PANTHER" id="PTHR30126">
    <property type="entry name" value="HTH-TYPE TRANSCRIPTIONAL REGULATOR"/>
    <property type="match status" value="1"/>
</dbReference>
<dbReference type="AlphaFoldDB" id="A0A1I1VSW4"/>
<dbReference type="InterPro" id="IPR000847">
    <property type="entry name" value="LysR_HTH_N"/>
</dbReference>
<evidence type="ECO:0000259" key="5">
    <source>
        <dbReference type="PROSITE" id="PS50931"/>
    </source>
</evidence>
<dbReference type="eggNOG" id="COG0583">
    <property type="taxonomic scope" value="Bacteria"/>
</dbReference>
<dbReference type="InterPro" id="IPR005119">
    <property type="entry name" value="LysR_subst-bd"/>
</dbReference>
<feature type="domain" description="HTH lysR-type" evidence="5">
    <location>
        <begin position="1"/>
        <end position="57"/>
    </location>
</feature>
<evidence type="ECO:0000256" key="2">
    <source>
        <dbReference type="ARBA" id="ARBA00023015"/>
    </source>
</evidence>
<evidence type="ECO:0000256" key="3">
    <source>
        <dbReference type="ARBA" id="ARBA00023125"/>
    </source>
</evidence>
<dbReference type="GO" id="GO:0000976">
    <property type="term" value="F:transcription cis-regulatory region binding"/>
    <property type="evidence" value="ECO:0007669"/>
    <property type="project" value="TreeGrafter"/>
</dbReference>
<dbReference type="Proteomes" id="UP000181976">
    <property type="component" value="Unassembled WGS sequence"/>
</dbReference>
<keyword evidence="2" id="KW-0805">Transcription regulation</keyword>
<dbReference type="Pfam" id="PF00126">
    <property type="entry name" value="HTH_1"/>
    <property type="match status" value="1"/>
</dbReference>
<dbReference type="InterPro" id="IPR036388">
    <property type="entry name" value="WH-like_DNA-bd_sf"/>
</dbReference>
<dbReference type="OrthoDB" id="9785745at2"/>
<dbReference type="PRINTS" id="PR00039">
    <property type="entry name" value="HTHLYSR"/>
</dbReference>
<protein>
    <submittedName>
        <fullName evidence="6">DNA-binding transcriptional regulator, LysR family</fullName>
    </submittedName>
</protein>
<keyword evidence="7" id="KW-1185">Reference proteome</keyword>
<dbReference type="Gene3D" id="1.10.10.10">
    <property type="entry name" value="Winged helix-like DNA-binding domain superfamily/Winged helix DNA-binding domain"/>
    <property type="match status" value="1"/>
</dbReference>
<comment type="similarity">
    <text evidence="1">Belongs to the LysR transcriptional regulatory family.</text>
</comment>
<organism evidence="6 7">
    <name type="scientific">Thermophagus xiamenensis</name>
    <dbReference type="NCBI Taxonomy" id="385682"/>
    <lineage>
        <taxon>Bacteria</taxon>
        <taxon>Pseudomonadati</taxon>
        <taxon>Bacteroidota</taxon>
        <taxon>Bacteroidia</taxon>
        <taxon>Marinilabiliales</taxon>
        <taxon>Marinilabiliaceae</taxon>
        <taxon>Thermophagus</taxon>
    </lineage>
</organism>
<evidence type="ECO:0000256" key="4">
    <source>
        <dbReference type="ARBA" id="ARBA00023163"/>
    </source>
</evidence>
<reference evidence="6 7" key="1">
    <citation type="submission" date="2016-10" db="EMBL/GenBank/DDBJ databases">
        <authorList>
            <person name="de Groot N.N."/>
        </authorList>
    </citation>
    <scope>NUCLEOTIDE SEQUENCE [LARGE SCALE GENOMIC DNA]</scope>
    <source>
        <strain evidence="6 7">DSM 19012</strain>
    </source>
</reference>
<keyword evidence="3 6" id="KW-0238">DNA-binding</keyword>
<dbReference type="PROSITE" id="PS50931">
    <property type="entry name" value="HTH_LYSR"/>
    <property type="match status" value="1"/>
</dbReference>
<sequence>MDYRDTVFIAVAENLNFSKAAEELNISQPAVTKHIRELENRYHTNLFERKGNKVFLTPAGEKVYNSFKEIARKYRELDFEIGQLNHHISGTFKIGASSTISQYVIPRAIASFHKRYPRIEIILMNGNSFEMEKLLLENQIDMALVENHTSQAGISYHHFLDDELVVITGVNSVYAKRKHLTLEDLRQIPLVLREQGSGTLEVLREALSLHGIDINSLNTLIHLGSTESIKNFLLEFDGLAIVSEKAVKTELYLKTHVQLKVKGLSINRRFRLAYKQGHKSRQVELFENFLRNYNF</sequence>
<accession>A0A1I1VSW4</accession>
<gene>
    <name evidence="6" type="ORF">SAMN05444380_10350</name>
</gene>
<dbReference type="RefSeq" id="WP_010526805.1">
    <property type="nucleotide sequence ID" value="NZ_AFSL01000019.1"/>
</dbReference>
<dbReference type="GO" id="GO:0003700">
    <property type="term" value="F:DNA-binding transcription factor activity"/>
    <property type="evidence" value="ECO:0007669"/>
    <property type="project" value="InterPro"/>
</dbReference>
<dbReference type="InParanoid" id="A0A1I1VSW4"/>
<evidence type="ECO:0000256" key="1">
    <source>
        <dbReference type="ARBA" id="ARBA00009437"/>
    </source>
</evidence>
<evidence type="ECO:0000313" key="7">
    <source>
        <dbReference type="Proteomes" id="UP000181976"/>
    </source>
</evidence>